<dbReference type="AlphaFoldDB" id="A0A2D4H858"/>
<sequence>MKKDMFVMEMRRKNHTITMGNYIIKNIQEEKIKQYLKKAKLPQILKDIEIILEGNIMMMELTEALKRQNVRKVPGPDGLPAEFYKTFQETLNLQLLEVMSEVM</sequence>
<protein>
    <recommendedName>
        <fullName evidence="2">Reverse transcriptase domain-containing protein</fullName>
    </recommendedName>
</protein>
<organism evidence="1">
    <name type="scientific">Micrurus lemniscatus lemniscatus</name>
    <dbReference type="NCBI Taxonomy" id="129467"/>
    <lineage>
        <taxon>Eukaryota</taxon>
        <taxon>Metazoa</taxon>
        <taxon>Chordata</taxon>
        <taxon>Craniata</taxon>
        <taxon>Vertebrata</taxon>
        <taxon>Euteleostomi</taxon>
        <taxon>Lepidosauria</taxon>
        <taxon>Squamata</taxon>
        <taxon>Bifurcata</taxon>
        <taxon>Unidentata</taxon>
        <taxon>Episquamata</taxon>
        <taxon>Toxicofera</taxon>
        <taxon>Serpentes</taxon>
        <taxon>Colubroidea</taxon>
        <taxon>Elapidae</taxon>
        <taxon>Elapinae</taxon>
        <taxon>Micrurus</taxon>
    </lineage>
</organism>
<evidence type="ECO:0008006" key="2">
    <source>
        <dbReference type="Google" id="ProtNLM"/>
    </source>
</evidence>
<dbReference type="PANTHER" id="PTHR31635:SF196">
    <property type="entry name" value="REVERSE TRANSCRIPTASE DOMAIN-CONTAINING PROTEIN-RELATED"/>
    <property type="match status" value="1"/>
</dbReference>
<proteinExistence type="predicted"/>
<dbReference type="EMBL" id="IACK01008491">
    <property type="protein sequence ID" value="LAA68137.1"/>
    <property type="molecule type" value="Transcribed_RNA"/>
</dbReference>
<accession>A0A2D4H858</accession>
<reference evidence="1" key="1">
    <citation type="submission" date="2017-07" db="EMBL/GenBank/DDBJ databases">
        <authorList>
            <person name="Mikheyev A."/>
            <person name="Grau M."/>
        </authorList>
    </citation>
    <scope>NUCLEOTIDE SEQUENCE</scope>
    <source>
        <tissue evidence="1">Venom_gland</tissue>
    </source>
</reference>
<dbReference type="PANTHER" id="PTHR31635">
    <property type="entry name" value="REVERSE TRANSCRIPTASE DOMAIN-CONTAINING PROTEIN-RELATED"/>
    <property type="match status" value="1"/>
</dbReference>
<reference evidence="1" key="2">
    <citation type="submission" date="2017-11" db="EMBL/GenBank/DDBJ databases">
        <title>Coralsnake Venomics: Analyses of Venom Gland Transcriptomes and Proteomes of Six Brazilian Taxa.</title>
        <authorList>
            <person name="Aird S.D."/>
            <person name="Jorge da Silva N."/>
            <person name="Qiu L."/>
            <person name="Villar-Briones A."/>
            <person name="Aparecida-Saddi V."/>
            <person name="Campos-Telles M.P."/>
            <person name="Grau M."/>
            <person name="Mikheyev A.S."/>
        </authorList>
    </citation>
    <scope>NUCLEOTIDE SEQUENCE</scope>
    <source>
        <tissue evidence="1">Venom_gland</tissue>
    </source>
</reference>
<name>A0A2D4H858_MICLE</name>
<evidence type="ECO:0000313" key="1">
    <source>
        <dbReference type="EMBL" id="LAA68137.1"/>
    </source>
</evidence>